<evidence type="ECO:0000256" key="1">
    <source>
        <dbReference type="SAM" id="MobiDB-lite"/>
    </source>
</evidence>
<accession>D2VQV5</accession>
<name>D2VQV5_NAEGR</name>
<protein>
    <submittedName>
        <fullName evidence="2">Predicted protein</fullName>
    </submittedName>
</protein>
<feature type="compositionally biased region" description="Low complexity" evidence="1">
    <location>
        <begin position="37"/>
        <end position="52"/>
    </location>
</feature>
<dbReference type="EMBL" id="GG738890">
    <property type="protein sequence ID" value="EFC40704.1"/>
    <property type="molecule type" value="Genomic_DNA"/>
</dbReference>
<reference evidence="2 3" key="1">
    <citation type="journal article" date="2010" name="Cell">
        <title>The genome of Naegleria gruberi illuminates early eukaryotic versatility.</title>
        <authorList>
            <person name="Fritz-Laylin L.K."/>
            <person name="Prochnik S.E."/>
            <person name="Ginger M.L."/>
            <person name="Dacks J.B."/>
            <person name="Carpenter M.L."/>
            <person name="Field M.C."/>
            <person name="Kuo A."/>
            <person name="Paredez A."/>
            <person name="Chapman J."/>
            <person name="Pham J."/>
            <person name="Shu S."/>
            <person name="Neupane R."/>
            <person name="Cipriano M."/>
            <person name="Mancuso J."/>
            <person name="Tu H."/>
            <person name="Salamov A."/>
            <person name="Lindquist E."/>
            <person name="Shapiro H."/>
            <person name="Lucas S."/>
            <person name="Grigoriev I.V."/>
            <person name="Cande W.Z."/>
            <person name="Fulton C."/>
            <person name="Rokhsar D.S."/>
            <person name="Dawson S.C."/>
        </authorList>
    </citation>
    <scope>NUCLEOTIDE SEQUENCE [LARGE SCALE GENOMIC DNA]</scope>
    <source>
        <strain evidence="2 3">NEG-M</strain>
    </source>
</reference>
<keyword evidence="3" id="KW-1185">Reference proteome</keyword>
<dbReference type="InParanoid" id="D2VQV5"/>
<dbReference type="Proteomes" id="UP000006671">
    <property type="component" value="Unassembled WGS sequence"/>
</dbReference>
<proteinExistence type="predicted"/>
<dbReference type="VEuPathDB" id="AmoebaDB:NAEGRDRAFT_71360"/>
<dbReference type="RefSeq" id="XP_002673448.1">
    <property type="nucleotide sequence ID" value="XM_002673402.1"/>
</dbReference>
<evidence type="ECO:0000313" key="2">
    <source>
        <dbReference type="EMBL" id="EFC40704.1"/>
    </source>
</evidence>
<organism evidence="3">
    <name type="scientific">Naegleria gruberi</name>
    <name type="common">Amoeba</name>
    <dbReference type="NCBI Taxonomy" id="5762"/>
    <lineage>
        <taxon>Eukaryota</taxon>
        <taxon>Discoba</taxon>
        <taxon>Heterolobosea</taxon>
        <taxon>Tetramitia</taxon>
        <taxon>Eutetramitia</taxon>
        <taxon>Vahlkampfiidae</taxon>
        <taxon>Naegleria</taxon>
    </lineage>
</organism>
<feature type="compositionally biased region" description="Basic residues" evidence="1">
    <location>
        <begin position="24"/>
        <end position="36"/>
    </location>
</feature>
<gene>
    <name evidence="2" type="ORF">NAEGRDRAFT_71360</name>
</gene>
<dbReference type="GeneID" id="8864525"/>
<dbReference type="AlphaFoldDB" id="D2VQV5"/>
<evidence type="ECO:0000313" key="3">
    <source>
        <dbReference type="Proteomes" id="UP000006671"/>
    </source>
</evidence>
<feature type="compositionally biased region" description="Polar residues" evidence="1">
    <location>
        <begin position="1"/>
        <end position="23"/>
    </location>
</feature>
<dbReference type="KEGG" id="ngr:NAEGRDRAFT_71360"/>
<feature type="region of interest" description="Disordered" evidence="1">
    <location>
        <begin position="1"/>
        <end position="103"/>
    </location>
</feature>
<sequence>MGVSCSTNLQPSVSSGSDLSSYKNHNRHTSPVKLKKSNSTGNYNSSSSSRRSSSSKHRSSSRGGTASMSDKERRRRRKEEENSAPDNFSLRETMRRSSSAYLE</sequence>